<keyword evidence="4 10" id="KW-1133">Transmembrane helix</keyword>
<feature type="transmembrane region" description="Helical" evidence="10">
    <location>
        <begin position="270"/>
        <end position="290"/>
    </location>
</feature>
<comment type="subcellular location">
    <subcellularLocation>
        <location evidence="1">Membrane</location>
        <topology evidence="1">Multi-pass membrane protein</topology>
    </subcellularLocation>
</comment>
<feature type="domain" description="G-protein coupled receptors family 1 profile" evidence="11">
    <location>
        <begin position="63"/>
        <end position="330"/>
    </location>
</feature>
<feature type="transmembrane region" description="Helical" evidence="10">
    <location>
        <begin position="163"/>
        <end position="183"/>
    </location>
</feature>
<keyword evidence="12" id="KW-1185">Reference proteome</keyword>
<dbReference type="InterPro" id="IPR000276">
    <property type="entry name" value="GPCR_Rhodpsn"/>
</dbReference>
<dbReference type="Gene3D" id="1.20.1070.10">
    <property type="entry name" value="Rhodopsin 7-helix transmembrane proteins"/>
    <property type="match status" value="1"/>
</dbReference>
<evidence type="ECO:0000256" key="2">
    <source>
        <dbReference type="ARBA" id="ARBA00010663"/>
    </source>
</evidence>
<evidence type="ECO:0000256" key="9">
    <source>
        <dbReference type="RuleBase" id="RU000688"/>
    </source>
</evidence>
<dbReference type="Pfam" id="PF00001">
    <property type="entry name" value="7tm_1"/>
    <property type="match status" value="1"/>
</dbReference>
<feature type="transmembrane region" description="Helical" evidence="10">
    <location>
        <begin position="83"/>
        <end position="104"/>
    </location>
</feature>
<evidence type="ECO:0000256" key="10">
    <source>
        <dbReference type="SAM" id="Phobius"/>
    </source>
</evidence>
<dbReference type="PRINTS" id="PR00237">
    <property type="entry name" value="GPCRRHODOPSN"/>
</dbReference>
<keyword evidence="7 9" id="KW-0675">Receptor</keyword>
<evidence type="ECO:0000256" key="1">
    <source>
        <dbReference type="ARBA" id="ARBA00004141"/>
    </source>
</evidence>
<sequence>MSNEPTVVEDYTNFTVQQWRDYFRDRFNITELLYTADDLAVPVTEQIFLMVVFVISMTLAVVGNVLVICVLTFGTRGWTELNIFLINLSLADLTMAIFCMPFTFPTIMKGHWIFGDVMCPVVLSLQQVSICVSIYTLTAMSVDRYYAVLYPFKLRVTKNRAKYVVCLVWLVSISLSLIPLITARSRSYDLNDFVDAPGDIVYFCSERIEHTAATAYELVILIITYVIPLSIISYTYYRIGRRLWGRSLPGVADRKRDLSQMRSKKKTIKMLVVIVVMFAICWFPLHVFNIVNDIVPDLYDEVATQDIMRITQMCCLLLATANSFMNPFIYGFLNETFRKDLKHFVMCRLRQNRRQSIVSLATKTTRKSSNSSGKLPLGVTNAPIEVVAVDRI</sequence>
<gene>
    <name evidence="13" type="primary">LOC100372301</name>
</gene>
<dbReference type="InterPro" id="IPR000611">
    <property type="entry name" value="NPY_rcpt"/>
</dbReference>
<evidence type="ECO:0000259" key="11">
    <source>
        <dbReference type="PROSITE" id="PS50262"/>
    </source>
</evidence>
<name>A0ABM0GIC2_SACKO</name>
<evidence type="ECO:0000313" key="13">
    <source>
        <dbReference type="RefSeq" id="XP_002730476.1"/>
    </source>
</evidence>
<dbReference type="Proteomes" id="UP000694865">
    <property type="component" value="Unplaced"/>
</dbReference>
<dbReference type="PROSITE" id="PS00237">
    <property type="entry name" value="G_PROTEIN_RECEP_F1_1"/>
    <property type="match status" value="1"/>
</dbReference>
<feature type="transmembrane region" description="Helical" evidence="10">
    <location>
        <begin position="47"/>
        <end position="71"/>
    </location>
</feature>
<evidence type="ECO:0000256" key="3">
    <source>
        <dbReference type="ARBA" id="ARBA00022692"/>
    </source>
</evidence>
<proteinExistence type="inferred from homology"/>
<evidence type="ECO:0000256" key="6">
    <source>
        <dbReference type="ARBA" id="ARBA00023136"/>
    </source>
</evidence>
<protein>
    <submittedName>
        <fullName evidence="13">Prolactin-releasing peptide receptor-like</fullName>
    </submittedName>
</protein>
<evidence type="ECO:0000256" key="5">
    <source>
        <dbReference type="ARBA" id="ARBA00023040"/>
    </source>
</evidence>
<feature type="transmembrane region" description="Helical" evidence="10">
    <location>
        <begin position="124"/>
        <end position="142"/>
    </location>
</feature>
<feature type="transmembrane region" description="Helical" evidence="10">
    <location>
        <begin position="310"/>
        <end position="333"/>
    </location>
</feature>
<evidence type="ECO:0000256" key="4">
    <source>
        <dbReference type="ARBA" id="ARBA00022989"/>
    </source>
</evidence>
<organism evidence="12 13">
    <name type="scientific">Saccoglossus kowalevskii</name>
    <name type="common">Acorn worm</name>
    <dbReference type="NCBI Taxonomy" id="10224"/>
    <lineage>
        <taxon>Eukaryota</taxon>
        <taxon>Metazoa</taxon>
        <taxon>Hemichordata</taxon>
        <taxon>Enteropneusta</taxon>
        <taxon>Harrimaniidae</taxon>
        <taxon>Saccoglossus</taxon>
    </lineage>
</organism>
<evidence type="ECO:0000256" key="8">
    <source>
        <dbReference type="ARBA" id="ARBA00023224"/>
    </source>
</evidence>
<dbReference type="PANTHER" id="PTHR45695:SF9">
    <property type="entry name" value="LEUCOKININ RECEPTOR"/>
    <property type="match status" value="1"/>
</dbReference>
<dbReference type="PRINTS" id="PR01012">
    <property type="entry name" value="NRPEPTIDEYR"/>
</dbReference>
<dbReference type="GeneID" id="100372301"/>
<dbReference type="SUPFAM" id="SSF81321">
    <property type="entry name" value="Family A G protein-coupled receptor-like"/>
    <property type="match status" value="1"/>
</dbReference>
<keyword evidence="3 9" id="KW-0812">Transmembrane</keyword>
<feature type="transmembrane region" description="Helical" evidence="10">
    <location>
        <begin position="218"/>
        <end position="237"/>
    </location>
</feature>
<keyword evidence="8 9" id="KW-0807">Transducer</keyword>
<accession>A0ABM0GIC2</accession>
<evidence type="ECO:0000256" key="7">
    <source>
        <dbReference type="ARBA" id="ARBA00023170"/>
    </source>
</evidence>
<keyword evidence="6 10" id="KW-0472">Membrane</keyword>
<evidence type="ECO:0000313" key="12">
    <source>
        <dbReference type="Proteomes" id="UP000694865"/>
    </source>
</evidence>
<reference evidence="13" key="1">
    <citation type="submission" date="2025-08" db="UniProtKB">
        <authorList>
            <consortium name="RefSeq"/>
        </authorList>
    </citation>
    <scope>IDENTIFICATION</scope>
    <source>
        <tissue evidence="13">Testes</tissue>
    </source>
</reference>
<comment type="similarity">
    <text evidence="2 9">Belongs to the G-protein coupled receptor 1 family.</text>
</comment>
<dbReference type="PROSITE" id="PS50262">
    <property type="entry name" value="G_PROTEIN_RECEP_F1_2"/>
    <property type="match status" value="1"/>
</dbReference>
<dbReference type="PANTHER" id="PTHR45695">
    <property type="entry name" value="LEUCOKININ RECEPTOR-RELATED"/>
    <property type="match status" value="1"/>
</dbReference>
<keyword evidence="5 9" id="KW-0297">G-protein coupled receptor</keyword>
<dbReference type="RefSeq" id="XP_002730476.1">
    <property type="nucleotide sequence ID" value="XM_002730430.1"/>
</dbReference>
<dbReference type="InterPro" id="IPR017452">
    <property type="entry name" value="GPCR_Rhodpsn_7TM"/>
</dbReference>